<organism evidence="2 3">
    <name type="scientific">Mycena albidolilacea</name>
    <dbReference type="NCBI Taxonomy" id="1033008"/>
    <lineage>
        <taxon>Eukaryota</taxon>
        <taxon>Fungi</taxon>
        <taxon>Dikarya</taxon>
        <taxon>Basidiomycota</taxon>
        <taxon>Agaricomycotina</taxon>
        <taxon>Agaricomycetes</taxon>
        <taxon>Agaricomycetidae</taxon>
        <taxon>Agaricales</taxon>
        <taxon>Marasmiineae</taxon>
        <taxon>Mycenaceae</taxon>
        <taxon>Mycena</taxon>
    </lineage>
</organism>
<evidence type="ECO:0000313" key="3">
    <source>
        <dbReference type="Proteomes" id="UP001218218"/>
    </source>
</evidence>
<feature type="compositionally biased region" description="Polar residues" evidence="1">
    <location>
        <begin position="16"/>
        <end position="26"/>
    </location>
</feature>
<reference evidence="2" key="1">
    <citation type="submission" date="2023-03" db="EMBL/GenBank/DDBJ databases">
        <title>Massive genome expansion in bonnet fungi (Mycena s.s.) driven by repeated elements and novel gene families across ecological guilds.</title>
        <authorList>
            <consortium name="Lawrence Berkeley National Laboratory"/>
            <person name="Harder C.B."/>
            <person name="Miyauchi S."/>
            <person name="Viragh M."/>
            <person name="Kuo A."/>
            <person name="Thoen E."/>
            <person name="Andreopoulos B."/>
            <person name="Lu D."/>
            <person name="Skrede I."/>
            <person name="Drula E."/>
            <person name="Henrissat B."/>
            <person name="Morin E."/>
            <person name="Kohler A."/>
            <person name="Barry K."/>
            <person name="LaButti K."/>
            <person name="Morin E."/>
            <person name="Salamov A."/>
            <person name="Lipzen A."/>
            <person name="Mereny Z."/>
            <person name="Hegedus B."/>
            <person name="Baldrian P."/>
            <person name="Stursova M."/>
            <person name="Weitz H."/>
            <person name="Taylor A."/>
            <person name="Grigoriev I.V."/>
            <person name="Nagy L.G."/>
            <person name="Martin F."/>
            <person name="Kauserud H."/>
        </authorList>
    </citation>
    <scope>NUCLEOTIDE SEQUENCE</scope>
    <source>
        <strain evidence="2">CBHHK002</strain>
    </source>
</reference>
<dbReference type="Proteomes" id="UP001218218">
    <property type="component" value="Unassembled WGS sequence"/>
</dbReference>
<protein>
    <submittedName>
        <fullName evidence="2">Uncharacterized protein</fullName>
    </submittedName>
</protein>
<accession>A0AAD7EMG2</accession>
<dbReference type="EMBL" id="JARIHO010000027">
    <property type="protein sequence ID" value="KAJ7339905.1"/>
    <property type="molecule type" value="Genomic_DNA"/>
</dbReference>
<gene>
    <name evidence="2" type="ORF">DFH08DRAFT_247764</name>
</gene>
<keyword evidence="3" id="KW-1185">Reference proteome</keyword>
<dbReference type="AlphaFoldDB" id="A0AAD7EMG2"/>
<evidence type="ECO:0000313" key="2">
    <source>
        <dbReference type="EMBL" id="KAJ7339905.1"/>
    </source>
</evidence>
<evidence type="ECO:0000256" key="1">
    <source>
        <dbReference type="SAM" id="MobiDB-lite"/>
    </source>
</evidence>
<proteinExistence type="predicted"/>
<sequence>MHRDHPHCPLPAPAFCSSTTPNATRSGTKKSLPASLARPVLTTSPPTLYHVHTHLTSEVPRGILTPLPLVAHHRSNVHQHRRAHHMRQSLPIPSAPFSASPRAATILAASGSKDSVRRTPDMYLSHFPSPTPIVSTLYVIPSSTQLTYAHFGTIRTTAACAPHSSEIRRRAVRPSSARYRRTHAAGRYPTVGACGHCGHGCARKRL</sequence>
<name>A0AAD7EMG2_9AGAR</name>
<comment type="caution">
    <text evidence="2">The sequence shown here is derived from an EMBL/GenBank/DDBJ whole genome shotgun (WGS) entry which is preliminary data.</text>
</comment>
<feature type="region of interest" description="Disordered" evidence="1">
    <location>
        <begin position="1"/>
        <end position="35"/>
    </location>
</feature>